<evidence type="ECO:0000313" key="3">
    <source>
        <dbReference type="Proteomes" id="UP000278756"/>
    </source>
</evidence>
<proteinExistence type="predicted"/>
<sequence length="787" mass="85955">MSQHGEAEPDELEYQLYVSGEKDEKEVPVDAAVQAFGHYFGFAQEDANAYASLIVGLVNYFETCDRQCAFRAGQPLYDEAARLLVRERSGRLLKAVVAYCRHECAFEPGAPLYDEARQQIVADTSGQLLTEVLKRIAQDETPALVRLGWDTPKALDAFRDLYLYTEKEIWLAAFLSRLPDDPVGVATLPAMHRDAGLPDMRSGALPALIDTTLARLKPTPDGLRWRKVLEGMQVGHLVERGFDAEAVRRYRALPEAMKSDLFKASADWSKEAACRSVDALESNAVALGAALWLEGQAEEARTLWQGVSVTPGFNPLRDAITPEVTDKALFELYLVGDQTAVEPHKDACGNGVFRGGSLEGNGALFALARAAPAVREVVARRLDKAGYVDMAVWLRRPQAPYIDPEAVSFLEPLSDLIAIAPDMARTWKAFAEEAKARDEALLRASNGPGHVKVAGEPAQWAENPLPEGMSAWPEDKEGPKPPRNLSKWIGSVVRYEASGKEATVVYESAEYDLAGEIPAYGLWVALKRDGRWQTPLYLGLQTHFPYVVTPGSNLPLIDGDRLRLEVQVREIDLDTITFPPVSLDYKRKAKGLYLDIPLESLRADADGDGLTDVEERRLGLDPAQGDSDGDGLIDGVDPLPLSAYSAATDPRLSQVARLVLEALAGHEARAIVIRPRPEQPADDILAAIAGGAAPKGFRQTLFVVAEKDIFAGIAGAPFRLIVYSPTDLERLGRGKAPFYPPQIINLFAAPDGSAYFVNWSAGWVGGSLIIRCQKEVCKGETVGGWIT</sequence>
<reference evidence="3" key="1">
    <citation type="journal article" date="2017" name="Biotechnol. Biofuels">
        <title>Evaluation of environmental bacterial communities as a factor affecting the growth of duckweed Lemna minor.</title>
        <authorList>
            <person name="Ishizawa H."/>
            <person name="Kuroda M."/>
            <person name="Morikawa M."/>
            <person name="Ike M."/>
        </authorList>
    </citation>
    <scope>NUCLEOTIDE SEQUENCE [LARGE SCALE GENOMIC DNA]</scope>
    <source>
        <strain evidence="3">M6</strain>
    </source>
</reference>
<dbReference type="AlphaFoldDB" id="A0A3G9FZE0"/>
<feature type="region of interest" description="Disordered" evidence="1">
    <location>
        <begin position="463"/>
        <end position="483"/>
    </location>
</feature>
<dbReference type="EMBL" id="AP018827">
    <property type="protein sequence ID" value="BBF80410.1"/>
    <property type="molecule type" value="Genomic_DNA"/>
</dbReference>
<gene>
    <name evidence="2" type="ORF">EM6_0994</name>
</gene>
<reference evidence="3" key="2">
    <citation type="journal article" date="2017" name="Plant Physiol. Biochem.">
        <title>Differential oxidative and antioxidative response of duckweed Lemna minor toward plant growth promoting/inhibiting bacteria.</title>
        <authorList>
            <person name="Ishizawa H."/>
            <person name="Kuroda M."/>
            <person name="Morikawa M."/>
            <person name="Ike M."/>
        </authorList>
    </citation>
    <scope>NUCLEOTIDE SEQUENCE [LARGE SCALE GENOMIC DNA]</scope>
    <source>
        <strain evidence="3">M6</strain>
    </source>
</reference>
<organism evidence="2 3">
    <name type="scientific">Asticcacaulis excentricus</name>
    <dbReference type="NCBI Taxonomy" id="78587"/>
    <lineage>
        <taxon>Bacteria</taxon>
        <taxon>Pseudomonadati</taxon>
        <taxon>Pseudomonadota</taxon>
        <taxon>Alphaproteobacteria</taxon>
        <taxon>Caulobacterales</taxon>
        <taxon>Caulobacteraceae</taxon>
        <taxon>Asticcacaulis</taxon>
    </lineage>
</organism>
<dbReference type="Proteomes" id="UP000278756">
    <property type="component" value="Chromosome 1"/>
</dbReference>
<evidence type="ECO:0000313" key="2">
    <source>
        <dbReference type="EMBL" id="BBF80410.1"/>
    </source>
</evidence>
<evidence type="ECO:0000256" key="1">
    <source>
        <dbReference type="SAM" id="MobiDB-lite"/>
    </source>
</evidence>
<protein>
    <submittedName>
        <fullName evidence="2">Uncharacterized protein</fullName>
    </submittedName>
</protein>
<name>A0A3G9FZE0_9CAUL</name>
<accession>A0A3G9FZE0</accession>